<dbReference type="GO" id="GO:0015095">
    <property type="term" value="F:magnesium ion transmembrane transporter activity"/>
    <property type="evidence" value="ECO:0007669"/>
    <property type="project" value="TreeGrafter"/>
</dbReference>
<protein>
    <submittedName>
        <fullName evidence="9">Magnesium transporter</fullName>
    </submittedName>
</protein>
<dbReference type="Gene3D" id="1.20.58.340">
    <property type="entry name" value="Magnesium transport protein CorA, transmembrane region"/>
    <property type="match status" value="2"/>
</dbReference>
<comment type="similarity">
    <text evidence="2">Belongs to the CorA metal ion transporter (MIT) (TC 1.A.35) family.</text>
</comment>
<keyword evidence="10" id="KW-1185">Reference proteome</keyword>
<dbReference type="SUPFAM" id="SSF143865">
    <property type="entry name" value="CorA soluble domain-like"/>
    <property type="match status" value="1"/>
</dbReference>
<dbReference type="STRING" id="546364.SAMN04489730_5600"/>
<evidence type="ECO:0000256" key="2">
    <source>
        <dbReference type="ARBA" id="ARBA00009765"/>
    </source>
</evidence>
<dbReference type="EMBL" id="FPJG01000006">
    <property type="protein sequence ID" value="SFW83212.1"/>
    <property type="molecule type" value="Genomic_DNA"/>
</dbReference>
<keyword evidence="6 8" id="KW-1133">Transmembrane helix</keyword>
<name>A0A1K1SGF3_9PSEU</name>
<dbReference type="InterPro" id="IPR045861">
    <property type="entry name" value="CorA_cytoplasmic_dom"/>
</dbReference>
<dbReference type="OrthoDB" id="9803416at2"/>
<evidence type="ECO:0000256" key="3">
    <source>
        <dbReference type="ARBA" id="ARBA00022448"/>
    </source>
</evidence>
<evidence type="ECO:0000256" key="7">
    <source>
        <dbReference type="ARBA" id="ARBA00023136"/>
    </source>
</evidence>
<dbReference type="Pfam" id="PF01544">
    <property type="entry name" value="CorA"/>
    <property type="match status" value="1"/>
</dbReference>
<keyword evidence="5 8" id="KW-0812">Transmembrane</keyword>
<evidence type="ECO:0000256" key="1">
    <source>
        <dbReference type="ARBA" id="ARBA00004651"/>
    </source>
</evidence>
<feature type="transmembrane region" description="Helical" evidence="8">
    <location>
        <begin position="312"/>
        <end position="332"/>
    </location>
</feature>
<dbReference type="SUPFAM" id="SSF144083">
    <property type="entry name" value="Magnesium transport protein CorA, transmembrane region"/>
    <property type="match status" value="1"/>
</dbReference>
<keyword evidence="4" id="KW-1003">Cell membrane</keyword>
<evidence type="ECO:0000313" key="9">
    <source>
        <dbReference type="EMBL" id="SFW83212.1"/>
    </source>
</evidence>
<keyword evidence="7 8" id="KW-0472">Membrane</keyword>
<dbReference type="AlphaFoldDB" id="A0A1K1SGF3"/>
<dbReference type="Proteomes" id="UP000182740">
    <property type="component" value="Unassembled WGS sequence"/>
</dbReference>
<dbReference type="Gene3D" id="3.30.460.20">
    <property type="entry name" value="CorA soluble domain-like"/>
    <property type="match status" value="1"/>
</dbReference>
<proteinExistence type="inferred from homology"/>
<dbReference type="GO" id="GO:0005886">
    <property type="term" value="C:plasma membrane"/>
    <property type="evidence" value="ECO:0007669"/>
    <property type="project" value="UniProtKB-SubCell"/>
</dbReference>
<dbReference type="InterPro" id="IPR045863">
    <property type="entry name" value="CorA_TM1_TM2"/>
</dbReference>
<organism evidence="9 10">
    <name type="scientific">Amycolatopsis australiensis</name>
    <dbReference type="NCBI Taxonomy" id="546364"/>
    <lineage>
        <taxon>Bacteria</taxon>
        <taxon>Bacillati</taxon>
        <taxon>Actinomycetota</taxon>
        <taxon>Actinomycetes</taxon>
        <taxon>Pseudonocardiales</taxon>
        <taxon>Pseudonocardiaceae</taxon>
        <taxon>Amycolatopsis</taxon>
    </lineage>
</organism>
<gene>
    <name evidence="9" type="ORF">SAMN04489730_5600</name>
</gene>
<evidence type="ECO:0000256" key="8">
    <source>
        <dbReference type="SAM" id="Phobius"/>
    </source>
</evidence>
<dbReference type="GO" id="GO:0000287">
    <property type="term" value="F:magnesium ion binding"/>
    <property type="evidence" value="ECO:0007669"/>
    <property type="project" value="TreeGrafter"/>
</dbReference>
<dbReference type="GO" id="GO:0015087">
    <property type="term" value="F:cobalt ion transmembrane transporter activity"/>
    <property type="evidence" value="ECO:0007669"/>
    <property type="project" value="TreeGrafter"/>
</dbReference>
<feature type="transmembrane region" description="Helical" evidence="8">
    <location>
        <begin position="282"/>
        <end position="300"/>
    </location>
</feature>
<reference evidence="10" key="1">
    <citation type="submission" date="2016-11" db="EMBL/GenBank/DDBJ databases">
        <authorList>
            <person name="Varghese N."/>
            <person name="Submissions S."/>
        </authorList>
    </citation>
    <scope>NUCLEOTIDE SEQUENCE [LARGE SCALE GENOMIC DNA]</scope>
    <source>
        <strain evidence="10">DSM 44671</strain>
    </source>
</reference>
<evidence type="ECO:0000256" key="4">
    <source>
        <dbReference type="ARBA" id="ARBA00022475"/>
    </source>
</evidence>
<accession>A0A1K1SGF3</accession>
<evidence type="ECO:0000313" key="10">
    <source>
        <dbReference type="Proteomes" id="UP000182740"/>
    </source>
</evidence>
<sequence length="338" mass="37564">MAPRVNTAPIGHSPRVTRTRAYRDGVLQKADFPVADVSDFLADPGTAVWVDLCEPSEADLAELAAELGLHRLAVEDAVHERQRPKLDRYDGHAFLTAYAVRFAAETGSLATSELAAFITRNALVTVRKDDGFDIEAVVRRWDQNTELTQAGVPFLVHGLLDFVVDGHYEAVQALDEQVEALEDLVFDDRPDQSQLQRRSFRLRKSLTALRKVVLPMREVISSLMRPDLKLAGELTRPYFEDVHDHARQAAEQTESLRELVGTIRETQLNLQGNRLNLIMKKVTGWAAVIAVPTAVTGFYGQNVPYPGNGTPAGFWTSTAVMLVLSAGLYGLFKKKDWL</sequence>
<comment type="subcellular location">
    <subcellularLocation>
        <location evidence="1">Cell membrane</location>
        <topology evidence="1">Multi-pass membrane protein</topology>
    </subcellularLocation>
</comment>
<keyword evidence="3" id="KW-0813">Transport</keyword>
<dbReference type="CDD" id="cd12822">
    <property type="entry name" value="TmCorA-like"/>
    <property type="match status" value="1"/>
</dbReference>
<dbReference type="PANTHER" id="PTHR46494:SF1">
    <property type="entry name" value="CORA FAMILY METAL ION TRANSPORTER (EUROFUNG)"/>
    <property type="match status" value="1"/>
</dbReference>
<evidence type="ECO:0000256" key="5">
    <source>
        <dbReference type="ARBA" id="ARBA00022692"/>
    </source>
</evidence>
<dbReference type="PANTHER" id="PTHR46494">
    <property type="entry name" value="CORA FAMILY METAL ION TRANSPORTER (EUROFUNG)"/>
    <property type="match status" value="1"/>
</dbReference>
<dbReference type="GO" id="GO:0050897">
    <property type="term" value="F:cobalt ion binding"/>
    <property type="evidence" value="ECO:0007669"/>
    <property type="project" value="TreeGrafter"/>
</dbReference>
<evidence type="ECO:0000256" key="6">
    <source>
        <dbReference type="ARBA" id="ARBA00022989"/>
    </source>
</evidence>
<dbReference type="InterPro" id="IPR002523">
    <property type="entry name" value="MgTranspt_CorA/ZnTranspt_ZntB"/>
</dbReference>